<evidence type="ECO:0000313" key="2">
    <source>
        <dbReference type="Proteomes" id="UP000692954"/>
    </source>
</evidence>
<proteinExistence type="predicted"/>
<evidence type="ECO:0000313" key="1">
    <source>
        <dbReference type="EMBL" id="CAD8122179.1"/>
    </source>
</evidence>
<name>A0A8S1R3D0_9CILI</name>
<gene>
    <name evidence="1" type="ORF">PSON_ATCC_30995.1.T1360168</name>
</gene>
<comment type="caution">
    <text evidence="1">The sequence shown here is derived from an EMBL/GenBank/DDBJ whole genome shotgun (WGS) entry which is preliminary data.</text>
</comment>
<protein>
    <submittedName>
        <fullName evidence="1">Uncharacterized protein</fullName>
    </submittedName>
</protein>
<sequence length="88" mass="10338">MIHNFQKKLKLIINPISMTNQQQEYINYLYFWASQIKSSSKSHFSNINDPKNPVLLIIIQNLLVNINVNNQEMNKSFIIVQLNLFLMG</sequence>
<accession>A0A8S1R3D0</accession>
<dbReference type="EMBL" id="CAJJDN010000136">
    <property type="protein sequence ID" value="CAD8122179.1"/>
    <property type="molecule type" value="Genomic_DNA"/>
</dbReference>
<keyword evidence="2" id="KW-1185">Reference proteome</keyword>
<dbReference type="AlphaFoldDB" id="A0A8S1R3D0"/>
<reference evidence="1" key="1">
    <citation type="submission" date="2021-01" db="EMBL/GenBank/DDBJ databases">
        <authorList>
            <consortium name="Genoscope - CEA"/>
            <person name="William W."/>
        </authorList>
    </citation>
    <scope>NUCLEOTIDE SEQUENCE</scope>
</reference>
<organism evidence="1 2">
    <name type="scientific">Paramecium sonneborni</name>
    <dbReference type="NCBI Taxonomy" id="65129"/>
    <lineage>
        <taxon>Eukaryota</taxon>
        <taxon>Sar</taxon>
        <taxon>Alveolata</taxon>
        <taxon>Ciliophora</taxon>
        <taxon>Intramacronucleata</taxon>
        <taxon>Oligohymenophorea</taxon>
        <taxon>Peniculida</taxon>
        <taxon>Parameciidae</taxon>
        <taxon>Paramecium</taxon>
    </lineage>
</organism>
<dbReference type="Proteomes" id="UP000692954">
    <property type="component" value="Unassembled WGS sequence"/>
</dbReference>